<keyword evidence="5" id="KW-0732">Signal</keyword>
<dbReference type="GO" id="GO:0031460">
    <property type="term" value="P:glycine betaine transport"/>
    <property type="evidence" value="ECO:0007669"/>
    <property type="project" value="TreeGrafter"/>
</dbReference>
<evidence type="ECO:0000313" key="7">
    <source>
        <dbReference type="EMBL" id="PMQ21065.1"/>
    </source>
</evidence>
<dbReference type="Pfam" id="PF04069">
    <property type="entry name" value="OpuAC"/>
    <property type="match status" value="1"/>
</dbReference>
<dbReference type="Gene3D" id="3.10.105.10">
    <property type="entry name" value="Dipeptide-binding Protein, Domain 3"/>
    <property type="match status" value="2"/>
</dbReference>
<reference evidence="7 8" key="1">
    <citation type="journal article" date="2017" name="Elife">
        <title>Extensive horizontal gene transfer in cheese-associated bacteria.</title>
        <authorList>
            <person name="Bonham K.S."/>
            <person name="Wolfe B.E."/>
            <person name="Dutton R.J."/>
        </authorList>
    </citation>
    <scope>NUCLEOTIDE SEQUENCE [LARGE SCALE GENOMIC DNA]</scope>
    <source>
        <strain evidence="7 8">JB182</strain>
    </source>
</reference>
<comment type="subcellular location">
    <subcellularLocation>
        <location evidence="1">Cell membrane</location>
    </subcellularLocation>
</comment>
<dbReference type="SUPFAM" id="SSF53850">
    <property type="entry name" value="Periplasmic binding protein-like II"/>
    <property type="match status" value="1"/>
</dbReference>
<proteinExistence type="predicted"/>
<keyword evidence="4" id="KW-0472">Membrane</keyword>
<evidence type="ECO:0000259" key="6">
    <source>
        <dbReference type="Pfam" id="PF04069"/>
    </source>
</evidence>
<dbReference type="AlphaFoldDB" id="A0A2N7S4J5"/>
<evidence type="ECO:0000256" key="4">
    <source>
        <dbReference type="ARBA" id="ARBA00023136"/>
    </source>
</evidence>
<protein>
    <submittedName>
        <fullName evidence="7">Glycine/betaine ABC transporter substrate-binding protein</fullName>
    </submittedName>
</protein>
<dbReference type="Proteomes" id="UP000235739">
    <property type="component" value="Unassembled WGS sequence"/>
</dbReference>
<dbReference type="GO" id="GO:0015226">
    <property type="term" value="F:carnitine transmembrane transporter activity"/>
    <property type="evidence" value="ECO:0007669"/>
    <property type="project" value="TreeGrafter"/>
</dbReference>
<feature type="signal peptide" evidence="5">
    <location>
        <begin position="1"/>
        <end position="27"/>
    </location>
</feature>
<dbReference type="GO" id="GO:0005275">
    <property type="term" value="F:amine transmembrane transporter activity"/>
    <property type="evidence" value="ECO:0007669"/>
    <property type="project" value="TreeGrafter"/>
</dbReference>
<dbReference type="PROSITE" id="PS51257">
    <property type="entry name" value="PROKAR_LIPOPROTEIN"/>
    <property type="match status" value="1"/>
</dbReference>
<dbReference type="GO" id="GO:0043190">
    <property type="term" value="C:ATP-binding cassette (ABC) transporter complex"/>
    <property type="evidence" value="ECO:0007669"/>
    <property type="project" value="InterPro"/>
</dbReference>
<feature type="chain" id="PRO_5014679351" evidence="5">
    <location>
        <begin position="28"/>
        <end position="297"/>
    </location>
</feature>
<gene>
    <name evidence="7" type="ORF">CIK84_05670</name>
</gene>
<dbReference type="PANTHER" id="PTHR47737:SF1">
    <property type="entry name" value="GLYCINE BETAINE_PROLINE BETAINE TRANSPORT SYSTEM PERMEASE PROTEIN PROW"/>
    <property type="match status" value="1"/>
</dbReference>
<dbReference type="PANTHER" id="PTHR47737">
    <property type="entry name" value="GLYCINE BETAINE/PROLINE BETAINE TRANSPORT SYSTEM PERMEASE PROTEIN PROW"/>
    <property type="match status" value="1"/>
</dbReference>
<feature type="domain" description="ABC-type glycine betaine transport system substrate-binding" evidence="6">
    <location>
        <begin position="37"/>
        <end position="286"/>
    </location>
</feature>
<comment type="caution">
    <text evidence="7">The sequence shown here is derived from an EMBL/GenBank/DDBJ whole genome shotgun (WGS) entry which is preliminary data.</text>
</comment>
<accession>A0A2N7S4J5</accession>
<evidence type="ECO:0000256" key="5">
    <source>
        <dbReference type="SAM" id="SignalP"/>
    </source>
</evidence>
<sequence length="297" mass="32472">MNRTIMKFGALAATAALGLTACSSSDAGGEGDAQASKEVTIAVFNGWDEGIATSELWKAVLEDKGYDVNLEYSDVAPLFSGLASGDYDLTTDVWLPVTHKDYLDKFGTDIEDLGAWNDESKLTVAVNKDAPIDSLEDLAANADKFNNKIVGIEAGAGLTRTMEESVIPDYGLEDMDFVTSSTSAMLTELKTATDAGENIVVTLWEPHWAYSSFPVKNLEDPKGSLGNTESIHNYSRAGFAKDFPEVADWMGGFKLSLDELYTLEKLLFVDNDTDDYEPLVRQWMEEHADIVERMNAS</sequence>
<name>A0A2N7S4J5_9MICC</name>
<evidence type="ECO:0000256" key="1">
    <source>
        <dbReference type="ARBA" id="ARBA00004236"/>
    </source>
</evidence>
<keyword evidence="2" id="KW-0813">Transport</keyword>
<keyword evidence="3" id="KW-1003">Cell membrane</keyword>
<dbReference type="InterPro" id="IPR007210">
    <property type="entry name" value="ABC_Gly_betaine_transp_sub-bd"/>
</dbReference>
<evidence type="ECO:0000256" key="3">
    <source>
        <dbReference type="ARBA" id="ARBA00022475"/>
    </source>
</evidence>
<evidence type="ECO:0000313" key="8">
    <source>
        <dbReference type="Proteomes" id="UP000235739"/>
    </source>
</evidence>
<dbReference type="EMBL" id="PNQX01000001">
    <property type="protein sequence ID" value="PMQ21065.1"/>
    <property type="molecule type" value="Genomic_DNA"/>
</dbReference>
<evidence type="ECO:0000256" key="2">
    <source>
        <dbReference type="ARBA" id="ARBA00022448"/>
    </source>
</evidence>
<dbReference type="Gene3D" id="3.40.190.100">
    <property type="entry name" value="Glycine betaine-binding periplasmic protein, domain 2"/>
    <property type="match status" value="1"/>
</dbReference>
<dbReference type="RefSeq" id="WP_102597718.1">
    <property type="nucleotide sequence ID" value="NZ_JBQDKG010000039.1"/>
</dbReference>
<organism evidence="7 8">
    <name type="scientific">Glutamicibacter arilaitensis</name>
    <dbReference type="NCBI Taxonomy" id="256701"/>
    <lineage>
        <taxon>Bacteria</taxon>
        <taxon>Bacillati</taxon>
        <taxon>Actinomycetota</taxon>
        <taxon>Actinomycetes</taxon>
        <taxon>Micrococcales</taxon>
        <taxon>Micrococcaceae</taxon>
        <taxon>Glutamicibacter</taxon>
    </lineage>
</organism>
<dbReference type="CDD" id="cd13639">
    <property type="entry name" value="PBP2_OpuAC_like"/>
    <property type="match status" value="1"/>
</dbReference>
<dbReference type="GO" id="GO:0015871">
    <property type="term" value="P:choline transport"/>
    <property type="evidence" value="ECO:0007669"/>
    <property type="project" value="TreeGrafter"/>
</dbReference>